<accession>A0A914MFC8</accession>
<dbReference type="Proteomes" id="UP000887563">
    <property type="component" value="Unplaced"/>
</dbReference>
<feature type="region of interest" description="Disordered" evidence="1">
    <location>
        <begin position="156"/>
        <end position="177"/>
    </location>
</feature>
<evidence type="ECO:0000313" key="2">
    <source>
        <dbReference type="Proteomes" id="UP000887563"/>
    </source>
</evidence>
<evidence type="ECO:0000313" key="3">
    <source>
        <dbReference type="WBParaSite" id="Minc3s01620g25156"/>
    </source>
</evidence>
<protein>
    <submittedName>
        <fullName evidence="3">Uncharacterized protein</fullName>
    </submittedName>
</protein>
<dbReference type="WBParaSite" id="Minc3s01620g25156">
    <property type="protein sequence ID" value="Minc3s01620g25156"/>
    <property type="gene ID" value="Minc3s01620g25156"/>
</dbReference>
<evidence type="ECO:0000256" key="1">
    <source>
        <dbReference type="SAM" id="MobiDB-lite"/>
    </source>
</evidence>
<name>A0A914MFC8_MELIC</name>
<dbReference type="AlphaFoldDB" id="A0A914MFC8"/>
<keyword evidence="2" id="KW-1185">Reference proteome</keyword>
<sequence length="206" mass="24260">MKMFGKRKRMSALQKAENRYRILMDRTVGGEMYLKKIRNRHIRCHMCDGRVGKQYIKHVYGHLEGKKLYKCPTCDEGSHIKKLVKLHMDQCHSEKGGMALVVDCRWRYIGLIRDTVKECFPLLFVDAVPPKIGDVIQQRSDHFDLVYDILEYEKEKKKKREEKKRENARARSLSPPKCRRVHFADDYHYDPAVGGPRFVTSSDEDD</sequence>
<feature type="region of interest" description="Disordered" evidence="1">
    <location>
        <begin position="187"/>
        <end position="206"/>
    </location>
</feature>
<organism evidence="2 3">
    <name type="scientific">Meloidogyne incognita</name>
    <name type="common">Southern root-knot nematode worm</name>
    <name type="synonym">Oxyuris incognita</name>
    <dbReference type="NCBI Taxonomy" id="6306"/>
    <lineage>
        <taxon>Eukaryota</taxon>
        <taxon>Metazoa</taxon>
        <taxon>Ecdysozoa</taxon>
        <taxon>Nematoda</taxon>
        <taxon>Chromadorea</taxon>
        <taxon>Rhabditida</taxon>
        <taxon>Tylenchina</taxon>
        <taxon>Tylenchomorpha</taxon>
        <taxon>Tylenchoidea</taxon>
        <taxon>Meloidogynidae</taxon>
        <taxon>Meloidogyninae</taxon>
        <taxon>Meloidogyne</taxon>
        <taxon>Meloidogyne incognita group</taxon>
    </lineage>
</organism>
<proteinExistence type="predicted"/>
<reference evidence="3" key="1">
    <citation type="submission" date="2022-11" db="UniProtKB">
        <authorList>
            <consortium name="WormBaseParasite"/>
        </authorList>
    </citation>
    <scope>IDENTIFICATION</scope>
</reference>